<keyword evidence="2" id="KW-1185">Reference proteome</keyword>
<reference evidence="1 2" key="1">
    <citation type="journal article" date="2020" name="Genome Biol. Evol.">
        <title>Rhizobium dioscoreae sp. nov., a plant growth-promoting bacterium isolated from yam (Dioscorea species).</title>
        <authorList>
            <person name="Ouyabe M."/>
            <person name="Tanaka N."/>
            <person name="Shiwa Y."/>
            <person name="Fujita N."/>
            <person name="Kikuno H."/>
            <person name="Babil P."/>
            <person name="Shiwachi H."/>
        </authorList>
    </citation>
    <scope>NUCLEOTIDE SEQUENCE [LARGE SCALE GENOMIC DNA]</scope>
    <source>
        <strain evidence="1 2">S-93</strain>
    </source>
</reference>
<evidence type="ECO:0000313" key="2">
    <source>
        <dbReference type="Proteomes" id="UP000390335"/>
    </source>
</evidence>
<name>A0ABQ0YYY2_9HYPH</name>
<protein>
    <submittedName>
        <fullName evidence="1">Uncharacterized protein</fullName>
    </submittedName>
</protein>
<evidence type="ECO:0000313" key="1">
    <source>
        <dbReference type="EMBL" id="GES48338.1"/>
    </source>
</evidence>
<dbReference type="EMBL" id="BLAJ01000001">
    <property type="protein sequence ID" value="GES48338.1"/>
    <property type="molecule type" value="Genomic_DNA"/>
</dbReference>
<dbReference type="Proteomes" id="UP000390335">
    <property type="component" value="Unassembled WGS sequence"/>
</dbReference>
<accession>A0ABQ0YYY2</accession>
<organism evidence="1 2">
    <name type="scientific">Rhizobium dioscoreae</name>
    <dbReference type="NCBI Taxonomy" id="2653122"/>
    <lineage>
        <taxon>Bacteria</taxon>
        <taxon>Pseudomonadati</taxon>
        <taxon>Pseudomonadota</taxon>
        <taxon>Alphaproteobacteria</taxon>
        <taxon>Hyphomicrobiales</taxon>
        <taxon>Rhizobiaceae</taxon>
        <taxon>Rhizobium/Agrobacterium group</taxon>
        <taxon>Rhizobium</taxon>
    </lineage>
</organism>
<gene>
    <name evidence="1" type="ORF">RsS93_09520</name>
</gene>
<proteinExistence type="predicted"/>
<sequence length="92" mass="10346">MRRAIDADDLGKQRRHFRPIAEKVADRPGDLGSRKQSGRDLIEEWLKEVMIAPIDHGDPDGGTLQIVGELYPAKATSDHDDMMILHMATPRD</sequence>
<comment type="caution">
    <text evidence="1">The sequence shown here is derived from an EMBL/GenBank/DDBJ whole genome shotgun (WGS) entry which is preliminary data.</text>
</comment>